<proteinExistence type="predicted"/>
<accession>A0A453RMS2</accession>
<evidence type="ECO:0000256" key="1">
    <source>
        <dbReference type="SAM" id="MobiDB-lite"/>
    </source>
</evidence>
<dbReference type="Proteomes" id="UP000015105">
    <property type="component" value="Chromosome 7D"/>
</dbReference>
<evidence type="ECO:0000313" key="3">
    <source>
        <dbReference type="Proteomes" id="UP000015105"/>
    </source>
</evidence>
<reference evidence="3" key="1">
    <citation type="journal article" date="2014" name="Science">
        <title>Ancient hybridizations among the ancestral genomes of bread wheat.</title>
        <authorList>
            <consortium name="International Wheat Genome Sequencing Consortium,"/>
            <person name="Marcussen T."/>
            <person name="Sandve S.R."/>
            <person name="Heier L."/>
            <person name="Spannagl M."/>
            <person name="Pfeifer M."/>
            <person name="Jakobsen K.S."/>
            <person name="Wulff B.B."/>
            <person name="Steuernagel B."/>
            <person name="Mayer K.F."/>
            <person name="Olsen O.A."/>
        </authorList>
    </citation>
    <scope>NUCLEOTIDE SEQUENCE [LARGE SCALE GENOMIC DNA]</scope>
    <source>
        <strain evidence="3">cv. AL8/78</strain>
    </source>
</reference>
<sequence length="44" mass="4688">PLKASKRAPCPTLHHTSHLTRVRLCASSPSPATHPSTDGSDGRR</sequence>
<reference evidence="2" key="4">
    <citation type="submission" date="2019-03" db="UniProtKB">
        <authorList>
            <consortium name="EnsemblPlants"/>
        </authorList>
    </citation>
    <scope>IDENTIFICATION</scope>
</reference>
<dbReference type="Gramene" id="AET7Gv20638400.27">
    <property type="protein sequence ID" value="AET7Gv20638400.27"/>
    <property type="gene ID" value="AET7Gv20638400"/>
</dbReference>
<reference evidence="2" key="5">
    <citation type="journal article" date="2021" name="G3 (Bethesda)">
        <title>Aegilops tauschii genome assembly Aet v5.0 features greater sequence contiguity and improved annotation.</title>
        <authorList>
            <person name="Wang L."/>
            <person name="Zhu T."/>
            <person name="Rodriguez J.C."/>
            <person name="Deal K.R."/>
            <person name="Dubcovsky J."/>
            <person name="McGuire P.E."/>
            <person name="Lux T."/>
            <person name="Spannagl M."/>
            <person name="Mayer K.F.X."/>
            <person name="Baldrich P."/>
            <person name="Meyers B.C."/>
            <person name="Huo N."/>
            <person name="Gu Y.Q."/>
            <person name="Zhou H."/>
            <person name="Devos K.M."/>
            <person name="Bennetzen J.L."/>
            <person name="Unver T."/>
            <person name="Budak H."/>
            <person name="Gulick P.J."/>
            <person name="Galiba G."/>
            <person name="Kalapos B."/>
            <person name="Nelson D.R."/>
            <person name="Li P."/>
            <person name="You F.M."/>
            <person name="Luo M.C."/>
            <person name="Dvorak J."/>
        </authorList>
    </citation>
    <scope>NUCLEOTIDE SEQUENCE [LARGE SCALE GENOMIC DNA]</scope>
    <source>
        <strain evidence="2">cv. AL8/78</strain>
    </source>
</reference>
<dbReference type="EnsemblPlants" id="AET7Gv20638400.27">
    <property type="protein sequence ID" value="AET7Gv20638400.27"/>
    <property type="gene ID" value="AET7Gv20638400"/>
</dbReference>
<feature type="compositionally biased region" description="Low complexity" evidence="1">
    <location>
        <begin position="26"/>
        <end position="37"/>
    </location>
</feature>
<evidence type="ECO:0000313" key="2">
    <source>
        <dbReference type="EnsemblPlants" id="AET7Gv20638400.27"/>
    </source>
</evidence>
<protein>
    <submittedName>
        <fullName evidence="2">Uncharacterized protein</fullName>
    </submittedName>
</protein>
<reference evidence="2" key="3">
    <citation type="journal article" date="2017" name="Nature">
        <title>Genome sequence of the progenitor of the wheat D genome Aegilops tauschii.</title>
        <authorList>
            <person name="Luo M.C."/>
            <person name="Gu Y.Q."/>
            <person name="Puiu D."/>
            <person name="Wang H."/>
            <person name="Twardziok S.O."/>
            <person name="Deal K.R."/>
            <person name="Huo N."/>
            <person name="Zhu T."/>
            <person name="Wang L."/>
            <person name="Wang Y."/>
            <person name="McGuire P.E."/>
            <person name="Liu S."/>
            <person name="Long H."/>
            <person name="Ramasamy R.K."/>
            <person name="Rodriguez J.C."/>
            <person name="Van S.L."/>
            <person name="Yuan L."/>
            <person name="Wang Z."/>
            <person name="Xia Z."/>
            <person name="Xiao L."/>
            <person name="Anderson O.D."/>
            <person name="Ouyang S."/>
            <person name="Liang Y."/>
            <person name="Zimin A.V."/>
            <person name="Pertea G."/>
            <person name="Qi P."/>
            <person name="Bennetzen J.L."/>
            <person name="Dai X."/>
            <person name="Dawson M.W."/>
            <person name="Muller H.G."/>
            <person name="Kugler K."/>
            <person name="Rivarola-Duarte L."/>
            <person name="Spannagl M."/>
            <person name="Mayer K.F.X."/>
            <person name="Lu F.H."/>
            <person name="Bevan M.W."/>
            <person name="Leroy P."/>
            <person name="Li P."/>
            <person name="You F.M."/>
            <person name="Sun Q."/>
            <person name="Liu Z."/>
            <person name="Lyons E."/>
            <person name="Wicker T."/>
            <person name="Salzberg S.L."/>
            <person name="Devos K.M."/>
            <person name="Dvorak J."/>
        </authorList>
    </citation>
    <scope>NUCLEOTIDE SEQUENCE [LARGE SCALE GENOMIC DNA]</scope>
    <source>
        <strain evidence="2">cv. AL8/78</strain>
    </source>
</reference>
<dbReference type="AlphaFoldDB" id="A0A453RMS2"/>
<feature type="region of interest" description="Disordered" evidence="1">
    <location>
        <begin position="21"/>
        <end position="44"/>
    </location>
</feature>
<keyword evidence="3" id="KW-1185">Reference proteome</keyword>
<name>A0A453RMS2_AEGTS</name>
<organism evidence="2 3">
    <name type="scientific">Aegilops tauschii subsp. strangulata</name>
    <name type="common">Goatgrass</name>
    <dbReference type="NCBI Taxonomy" id="200361"/>
    <lineage>
        <taxon>Eukaryota</taxon>
        <taxon>Viridiplantae</taxon>
        <taxon>Streptophyta</taxon>
        <taxon>Embryophyta</taxon>
        <taxon>Tracheophyta</taxon>
        <taxon>Spermatophyta</taxon>
        <taxon>Magnoliopsida</taxon>
        <taxon>Liliopsida</taxon>
        <taxon>Poales</taxon>
        <taxon>Poaceae</taxon>
        <taxon>BOP clade</taxon>
        <taxon>Pooideae</taxon>
        <taxon>Triticodae</taxon>
        <taxon>Triticeae</taxon>
        <taxon>Triticinae</taxon>
        <taxon>Aegilops</taxon>
    </lineage>
</organism>
<reference evidence="3" key="2">
    <citation type="journal article" date="2017" name="Nat. Plants">
        <title>The Aegilops tauschii genome reveals multiple impacts of transposons.</title>
        <authorList>
            <person name="Zhao G."/>
            <person name="Zou C."/>
            <person name="Li K."/>
            <person name="Wang K."/>
            <person name="Li T."/>
            <person name="Gao L."/>
            <person name="Zhang X."/>
            <person name="Wang H."/>
            <person name="Yang Z."/>
            <person name="Liu X."/>
            <person name="Jiang W."/>
            <person name="Mao L."/>
            <person name="Kong X."/>
            <person name="Jiao Y."/>
            <person name="Jia J."/>
        </authorList>
    </citation>
    <scope>NUCLEOTIDE SEQUENCE [LARGE SCALE GENOMIC DNA]</scope>
    <source>
        <strain evidence="3">cv. AL8/78</strain>
    </source>
</reference>